<dbReference type="Proteomes" id="UP000238348">
    <property type="component" value="Chromosome"/>
</dbReference>
<evidence type="ECO:0000313" key="1">
    <source>
        <dbReference type="EMBL" id="AUX47189.1"/>
    </source>
</evidence>
<reference evidence="1 2" key="1">
    <citation type="submission" date="2015-09" db="EMBL/GenBank/DDBJ databases">
        <title>Sorangium comparison.</title>
        <authorList>
            <person name="Zaburannyi N."/>
            <person name="Bunk B."/>
            <person name="Overmann J."/>
            <person name="Mueller R."/>
        </authorList>
    </citation>
    <scope>NUCLEOTIDE SEQUENCE [LARGE SCALE GENOMIC DNA]</scope>
    <source>
        <strain evidence="1 2">So ce26</strain>
    </source>
</reference>
<proteinExistence type="predicted"/>
<gene>
    <name evidence="1" type="ORF">SOCE26_087010</name>
</gene>
<dbReference type="EMBL" id="CP012673">
    <property type="protein sequence ID" value="AUX47189.1"/>
    <property type="molecule type" value="Genomic_DNA"/>
</dbReference>
<dbReference type="AlphaFoldDB" id="A0A2L0F6X0"/>
<organism evidence="1 2">
    <name type="scientific">Sorangium cellulosum</name>
    <name type="common">Polyangium cellulosum</name>
    <dbReference type="NCBI Taxonomy" id="56"/>
    <lineage>
        <taxon>Bacteria</taxon>
        <taxon>Pseudomonadati</taxon>
        <taxon>Myxococcota</taxon>
        <taxon>Polyangia</taxon>
        <taxon>Polyangiales</taxon>
        <taxon>Polyangiaceae</taxon>
        <taxon>Sorangium</taxon>
    </lineage>
</organism>
<dbReference type="OrthoDB" id="5519906at2"/>
<dbReference type="RefSeq" id="WP_104985246.1">
    <property type="nucleotide sequence ID" value="NZ_CP012673.1"/>
</dbReference>
<name>A0A2L0F6X0_SORCE</name>
<protein>
    <submittedName>
        <fullName evidence="1">Uncharacterized protein</fullName>
    </submittedName>
</protein>
<evidence type="ECO:0000313" key="2">
    <source>
        <dbReference type="Proteomes" id="UP000238348"/>
    </source>
</evidence>
<sequence length="324" mass="32770">MIPALTALKAAAAALLEARGQRGLSALVGGGEIDLAGPPERWTLGSRAVSASRLALTVDAPAFAALTADAARLAAVRDAFASAVRTPETELADLAVLLRLPGVGRGWNQVYREAAPRAAPERPHPDEVLGGAAALVEASGDARGAAMLRRARLEAAQVPSSGGAALVRCVVRLDPADLAALGRDGERAERLRRAVRSAGTRAAEAVVSVELAAALRPLGAADAPEARLTRALEARGAVVVPVSREEGGPGAREEGGPGGGGVELAVVASGELLRVRIAAAPGRARGEGGFRVEEIRAMTVAAQDLATPERAGEIAALLCGGDLP</sequence>
<accession>A0A2L0F6X0</accession>